<keyword evidence="1" id="KW-0732">Signal</keyword>
<proteinExistence type="predicted"/>
<evidence type="ECO:0000313" key="3">
    <source>
        <dbReference type="RefSeq" id="XP_030764829.1"/>
    </source>
</evidence>
<dbReference type="SUPFAM" id="SSF47565">
    <property type="entry name" value="Insect pheromone/odorant-binding proteins"/>
    <property type="match status" value="1"/>
</dbReference>
<protein>
    <submittedName>
        <fullName evidence="3">Uncharacterized protein LOC115889050</fullName>
    </submittedName>
</protein>
<accession>A0A6J2YNK7</accession>
<gene>
    <name evidence="3" type="primary">LOC115889050</name>
</gene>
<dbReference type="OrthoDB" id="6783999at2759"/>
<dbReference type="GO" id="GO:0005549">
    <property type="term" value="F:odorant binding"/>
    <property type="evidence" value="ECO:0007669"/>
    <property type="project" value="InterPro"/>
</dbReference>
<dbReference type="GeneID" id="115889050"/>
<dbReference type="AlphaFoldDB" id="A0A6J2YNK7"/>
<dbReference type="RefSeq" id="XP_030764829.1">
    <property type="nucleotide sequence ID" value="XM_030908969.1"/>
</dbReference>
<evidence type="ECO:0000313" key="2">
    <source>
        <dbReference type="Proteomes" id="UP000504635"/>
    </source>
</evidence>
<evidence type="ECO:0000256" key="1">
    <source>
        <dbReference type="SAM" id="SignalP"/>
    </source>
</evidence>
<reference evidence="3" key="1">
    <citation type="submission" date="2025-08" db="UniProtKB">
        <authorList>
            <consortium name="RefSeq"/>
        </authorList>
    </citation>
    <scope>IDENTIFICATION</scope>
    <source>
        <tissue evidence="3">Gonads</tissue>
    </source>
</reference>
<dbReference type="KEGG" id="soy:115889050"/>
<dbReference type="InterPro" id="IPR036728">
    <property type="entry name" value="PBP_GOBP_sf"/>
</dbReference>
<keyword evidence="2" id="KW-1185">Reference proteome</keyword>
<dbReference type="Gene3D" id="1.10.238.20">
    <property type="entry name" value="Pheromone/general odorant binding protein domain"/>
    <property type="match status" value="1"/>
</dbReference>
<dbReference type="CDD" id="cd23992">
    <property type="entry name" value="PBP_GOBP"/>
    <property type="match status" value="1"/>
</dbReference>
<dbReference type="InParanoid" id="A0A6J2YNK7"/>
<organism evidence="2 3">
    <name type="scientific">Sitophilus oryzae</name>
    <name type="common">Rice weevil</name>
    <name type="synonym">Curculio oryzae</name>
    <dbReference type="NCBI Taxonomy" id="7048"/>
    <lineage>
        <taxon>Eukaryota</taxon>
        <taxon>Metazoa</taxon>
        <taxon>Ecdysozoa</taxon>
        <taxon>Arthropoda</taxon>
        <taxon>Hexapoda</taxon>
        <taxon>Insecta</taxon>
        <taxon>Pterygota</taxon>
        <taxon>Neoptera</taxon>
        <taxon>Endopterygota</taxon>
        <taxon>Coleoptera</taxon>
        <taxon>Polyphaga</taxon>
        <taxon>Cucujiformia</taxon>
        <taxon>Curculionidae</taxon>
        <taxon>Dryophthorinae</taxon>
        <taxon>Sitophilus</taxon>
    </lineage>
</organism>
<dbReference type="InterPro" id="IPR006170">
    <property type="entry name" value="PBP/GOBP"/>
</dbReference>
<feature type="signal peptide" evidence="1">
    <location>
        <begin position="1"/>
        <end position="18"/>
    </location>
</feature>
<feature type="chain" id="PRO_5026796921" evidence="1">
    <location>
        <begin position="19"/>
        <end position="136"/>
    </location>
</feature>
<name>A0A6J2YNK7_SITOR</name>
<dbReference type="Pfam" id="PF01395">
    <property type="entry name" value="PBP_GOBP"/>
    <property type="match status" value="1"/>
</dbReference>
<sequence>MKWSVAVVLCLAFAVVFAITAEEGREKFKKAHEKCQTDPATAADEEELKAYKTEHKVTEGIKIHALCVSKTLGWQHQDGKINKESVKEKIVLYLGQTPKLDEIHAECVVDKENEKETAINLFKCYYKYFAHKTSKQ</sequence>
<dbReference type="Proteomes" id="UP000504635">
    <property type="component" value="Unplaced"/>
</dbReference>